<dbReference type="AlphaFoldDB" id="A0A1L0FTN6"/>
<gene>
    <name evidence="4" type="ORF">SAMEA4029010_CIC11G00000005615</name>
</gene>
<dbReference type="GO" id="GO:0005524">
    <property type="term" value="F:ATP binding"/>
    <property type="evidence" value="ECO:0007669"/>
    <property type="project" value="UniProtKB-KW"/>
</dbReference>
<evidence type="ECO:0000313" key="4">
    <source>
        <dbReference type="EMBL" id="SGZ47568.1"/>
    </source>
</evidence>
<proteinExistence type="predicted"/>
<dbReference type="GO" id="GO:0003697">
    <property type="term" value="F:single-stranded DNA binding"/>
    <property type="evidence" value="ECO:0007669"/>
    <property type="project" value="TreeGrafter"/>
</dbReference>
<name>A0A1L0FTN6_9ASCO</name>
<evidence type="ECO:0000313" key="5">
    <source>
        <dbReference type="Proteomes" id="UP000182334"/>
    </source>
</evidence>
<dbReference type="STRING" id="45354.A0A1L0FTN6"/>
<accession>A0A1L0FTN6</accession>
<reference evidence="4 5" key="1">
    <citation type="submission" date="2016-10" db="EMBL/GenBank/DDBJ databases">
        <authorList>
            <person name="de Groot N.N."/>
        </authorList>
    </citation>
    <scope>NUCLEOTIDE SEQUENCE [LARGE SCALE GENOMIC DNA]</scope>
    <source>
        <strain evidence="4 5">CBS 141442</strain>
    </source>
</reference>
<dbReference type="GO" id="GO:0003690">
    <property type="term" value="F:double-stranded DNA binding"/>
    <property type="evidence" value="ECO:0007669"/>
    <property type="project" value="TreeGrafter"/>
</dbReference>
<dbReference type="PROSITE" id="PS50162">
    <property type="entry name" value="RECA_2"/>
    <property type="match status" value="1"/>
</dbReference>
<dbReference type="OrthoDB" id="4090684at2759"/>
<dbReference type="GO" id="GO:0000730">
    <property type="term" value="P:DNA recombinase assembly"/>
    <property type="evidence" value="ECO:0007669"/>
    <property type="project" value="TreeGrafter"/>
</dbReference>
<dbReference type="GO" id="GO:0140664">
    <property type="term" value="F:ATP-dependent DNA damage sensor activity"/>
    <property type="evidence" value="ECO:0007669"/>
    <property type="project" value="InterPro"/>
</dbReference>
<keyword evidence="1" id="KW-0547">Nucleotide-binding</keyword>
<dbReference type="GO" id="GO:0061982">
    <property type="term" value="P:meiosis I cell cycle process"/>
    <property type="evidence" value="ECO:0007669"/>
    <property type="project" value="UniProtKB-ARBA"/>
</dbReference>
<dbReference type="GO" id="GO:0006312">
    <property type="term" value="P:mitotic recombination"/>
    <property type="evidence" value="ECO:0007669"/>
    <property type="project" value="TreeGrafter"/>
</dbReference>
<dbReference type="Proteomes" id="UP000182334">
    <property type="component" value="Chromosome I"/>
</dbReference>
<dbReference type="PANTHER" id="PTHR22942">
    <property type="entry name" value="RECA/RAD51/RADA DNA STRAND-PAIRING FAMILY MEMBER"/>
    <property type="match status" value="1"/>
</dbReference>
<keyword evidence="5" id="KW-1185">Reference proteome</keyword>
<dbReference type="PANTHER" id="PTHR22942:SF66">
    <property type="entry name" value="RE19845P"/>
    <property type="match status" value="1"/>
</dbReference>
<dbReference type="SUPFAM" id="SSF52540">
    <property type="entry name" value="P-loop containing nucleoside triphosphate hydrolases"/>
    <property type="match status" value="1"/>
</dbReference>
<dbReference type="EMBL" id="LT635756">
    <property type="protein sequence ID" value="SGZ47568.1"/>
    <property type="molecule type" value="Genomic_DNA"/>
</dbReference>
<protein>
    <submittedName>
        <fullName evidence="4">CIC11C00000005615</fullName>
    </submittedName>
</protein>
<dbReference type="GO" id="GO:0000150">
    <property type="term" value="F:DNA strand exchange activity"/>
    <property type="evidence" value="ECO:0007669"/>
    <property type="project" value="TreeGrafter"/>
</dbReference>
<organism evidence="4 5">
    <name type="scientific">Sungouiella intermedia</name>
    <dbReference type="NCBI Taxonomy" id="45354"/>
    <lineage>
        <taxon>Eukaryota</taxon>
        <taxon>Fungi</taxon>
        <taxon>Dikarya</taxon>
        <taxon>Ascomycota</taxon>
        <taxon>Saccharomycotina</taxon>
        <taxon>Pichiomycetes</taxon>
        <taxon>Metschnikowiaceae</taxon>
        <taxon>Sungouiella</taxon>
    </lineage>
</organism>
<sequence>MDHRKQFIGQSFPNVFLEIEDVLETNGITAFEILSLCRLPEDEAVNKLSQKINLSPNKIRSILNEMRYRFISHRNETISPLVKNPSIPSGLQTLDKLLSGGISLGSLTEVFGSSGSGKSQFLLQIALQAQLQTNCQGMPGKCIYISTESALETRRLSQMVASNGLLPEGSLNNITTIYCQDEESQDHIFFTQLPSKLRTAQDNKENYTLVIIDSIGHHFRLQESFINNLAYLRTYLKQQEMELNQFPTYTYLRSDFERVTNKFLRGNSSFRNRSMKRLYLLDLYRHLYHMATTFNVAILIANQVSDLVQDQCEPGGICDPLDFNQQVGSFSGWQHKTAMAPLFNLLEKTHGILSQYSKRRKLSKETSSVYNVHANQPPEKTLALGYTWAKLVSHKILLWKTYEPRLAKSQFPLSVESHNPEEQQEGMCSTHDEEGWERVNFAKVITPINVNSHEAVQFRIVPEGLKQS</sequence>
<dbReference type="InterPro" id="IPR027417">
    <property type="entry name" value="P-loop_NTPase"/>
</dbReference>
<feature type="domain" description="RecA family profile 1" evidence="3">
    <location>
        <begin position="83"/>
        <end position="304"/>
    </location>
</feature>
<keyword evidence="2" id="KW-0067">ATP-binding</keyword>
<dbReference type="Pfam" id="PF08423">
    <property type="entry name" value="Rad51"/>
    <property type="match status" value="1"/>
</dbReference>
<evidence type="ECO:0000256" key="1">
    <source>
        <dbReference type="ARBA" id="ARBA00022741"/>
    </source>
</evidence>
<dbReference type="GO" id="GO:0042148">
    <property type="term" value="P:DNA strand invasion"/>
    <property type="evidence" value="ECO:0007669"/>
    <property type="project" value="TreeGrafter"/>
</dbReference>
<dbReference type="InterPro" id="IPR020588">
    <property type="entry name" value="RecA_ATP-bd"/>
</dbReference>
<dbReference type="InterPro" id="IPR013632">
    <property type="entry name" value="Rad51_C"/>
</dbReference>
<dbReference type="Gene3D" id="3.40.50.300">
    <property type="entry name" value="P-loop containing nucleotide triphosphate hydrolases"/>
    <property type="match status" value="1"/>
</dbReference>
<evidence type="ECO:0000259" key="3">
    <source>
        <dbReference type="PROSITE" id="PS50162"/>
    </source>
</evidence>
<evidence type="ECO:0000256" key="2">
    <source>
        <dbReference type="ARBA" id="ARBA00022840"/>
    </source>
</evidence>